<sequence length="306" mass="32760">MMRFPSVVALALTACAVPMPVLAQSAGEDDMIVVQGQRLTREEVRAKANDFVRKLGVVKSQRSVARWVANICPRVKGLSPDHARIVTDQLRATMKAMGAPVAEKDCDTNFLVAFVGDGREMVSMIQAKQPIGLAQVEGPDRRALLESEAPIRWWYSIRFGSGDGGAVATAPPPGAGGNSEGGTPVLPDGVPIGGSFAPSLVRTQAIRTIAAATVIIDVNRAEGISLTAATQYAAFVGLAEVRGRALPEVPSILNLFSPQDRASDLTDWDRRFLVELYDLPLNRFGRVQRGQLVRALVDDDGSETAD</sequence>
<proteinExistence type="predicted"/>
<name>A0ABV7NAU6_9SPHN</name>
<gene>
    <name evidence="2" type="ORF">ACFOKF_02860</name>
</gene>
<organism evidence="2 3">
    <name type="scientific">Sphingobium rhizovicinum</name>
    <dbReference type="NCBI Taxonomy" id="432308"/>
    <lineage>
        <taxon>Bacteria</taxon>
        <taxon>Pseudomonadati</taxon>
        <taxon>Pseudomonadota</taxon>
        <taxon>Alphaproteobacteria</taxon>
        <taxon>Sphingomonadales</taxon>
        <taxon>Sphingomonadaceae</taxon>
        <taxon>Sphingobium</taxon>
    </lineage>
</organism>
<evidence type="ECO:0000256" key="1">
    <source>
        <dbReference type="SAM" id="SignalP"/>
    </source>
</evidence>
<dbReference type="Proteomes" id="UP001595681">
    <property type="component" value="Unassembled WGS sequence"/>
</dbReference>
<keyword evidence="3" id="KW-1185">Reference proteome</keyword>
<dbReference type="RefSeq" id="WP_380792942.1">
    <property type="nucleotide sequence ID" value="NZ_JBHRVU010000004.1"/>
</dbReference>
<reference evidence="3" key="1">
    <citation type="journal article" date="2019" name="Int. J. Syst. Evol. Microbiol.">
        <title>The Global Catalogue of Microorganisms (GCM) 10K type strain sequencing project: providing services to taxonomists for standard genome sequencing and annotation.</title>
        <authorList>
            <consortium name="The Broad Institute Genomics Platform"/>
            <consortium name="The Broad Institute Genome Sequencing Center for Infectious Disease"/>
            <person name="Wu L."/>
            <person name="Ma J."/>
        </authorList>
    </citation>
    <scope>NUCLEOTIDE SEQUENCE [LARGE SCALE GENOMIC DNA]</scope>
    <source>
        <strain evidence="3">CCM 7491</strain>
    </source>
</reference>
<dbReference type="EMBL" id="JBHRVU010000004">
    <property type="protein sequence ID" value="MFC3440146.1"/>
    <property type="molecule type" value="Genomic_DNA"/>
</dbReference>
<evidence type="ECO:0000313" key="3">
    <source>
        <dbReference type="Proteomes" id="UP001595681"/>
    </source>
</evidence>
<evidence type="ECO:0000313" key="2">
    <source>
        <dbReference type="EMBL" id="MFC3440146.1"/>
    </source>
</evidence>
<feature type="signal peptide" evidence="1">
    <location>
        <begin position="1"/>
        <end position="23"/>
    </location>
</feature>
<comment type="caution">
    <text evidence="2">The sequence shown here is derived from an EMBL/GenBank/DDBJ whole genome shotgun (WGS) entry which is preliminary data.</text>
</comment>
<evidence type="ECO:0008006" key="4">
    <source>
        <dbReference type="Google" id="ProtNLM"/>
    </source>
</evidence>
<keyword evidence="1" id="KW-0732">Signal</keyword>
<protein>
    <recommendedName>
        <fullName evidence="4">DUF2927 domain-containing protein</fullName>
    </recommendedName>
</protein>
<feature type="chain" id="PRO_5045061909" description="DUF2927 domain-containing protein" evidence="1">
    <location>
        <begin position="24"/>
        <end position="306"/>
    </location>
</feature>
<dbReference type="PROSITE" id="PS51257">
    <property type="entry name" value="PROKAR_LIPOPROTEIN"/>
    <property type="match status" value="1"/>
</dbReference>
<accession>A0ABV7NAU6</accession>